<dbReference type="AlphaFoldDB" id="A0A5B0SM93"/>
<comment type="caution">
    <text evidence="1">The sequence shown here is derived from an EMBL/GenBank/DDBJ whole genome shotgun (WGS) entry which is preliminary data.</text>
</comment>
<organism evidence="1 2">
    <name type="scientific">Puccinia graminis f. sp. tritici</name>
    <dbReference type="NCBI Taxonomy" id="56615"/>
    <lineage>
        <taxon>Eukaryota</taxon>
        <taxon>Fungi</taxon>
        <taxon>Dikarya</taxon>
        <taxon>Basidiomycota</taxon>
        <taxon>Pucciniomycotina</taxon>
        <taxon>Pucciniomycetes</taxon>
        <taxon>Pucciniales</taxon>
        <taxon>Pucciniaceae</taxon>
        <taxon>Puccinia</taxon>
    </lineage>
</organism>
<dbReference type="EMBL" id="VDEP01000001">
    <property type="protein sequence ID" value="KAA1139051.1"/>
    <property type="molecule type" value="Genomic_DNA"/>
</dbReference>
<evidence type="ECO:0000313" key="1">
    <source>
        <dbReference type="EMBL" id="KAA1139051.1"/>
    </source>
</evidence>
<reference evidence="1 2" key="1">
    <citation type="submission" date="2019-05" db="EMBL/GenBank/DDBJ databases">
        <title>Emergence of the Ug99 lineage of the wheat stem rust pathogen through somatic hybridization.</title>
        <authorList>
            <person name="Li F."/>
            <person name="Upadhyaya N.M."/>
            <person name="Sperschneider J."/>
            <person name="Matny O."/>
            <person name="Nguyen-Phuc H."/>
            <person name="Mago R."/>
            <person name="Raley C."/>
            <person name="Miller M.E."/>
            <person name="Silverstein K.A.T."/>
            <person name="Henningsen E."/>
            <person name="Hirsch C.D."/>
            <person name="Visser B."/>
            <person name="Pretorius Z.A."/>
            <person name="Steffenson B.J."/>
            <person name="Schwessinger B."/>
            <person name="Dodds P.N."/>
            <person name="Figueroa M."/>
        </authorList>
    </citation>
    <scope>NUCLEOTIDE SEQUENCE [LARGE SCALE GENOMIC DNA]</scope>
    <source>
        <strain evidence="1 2">Ug99</strain>
    </source>
</reference>
<dbReference type="Proteomes" id="UP000325313">
    <property type="component" value="Unassembled WGS sequence"/>
</dbReference>
<sequence length="71" mass="7745">MAFIEVASKIGFTNNSRDAGNLPVLFAARFIHNISMDFINAILTYAILKPTRPLADTLIGPTAAYHCQPPL</sequence>
<proteinExistence type="predicted"/>
<protein>
    <submittedName>
        <fullName evidence="1">Uncharacterized protein</fullName>
    </submittedName>
</protein>
<name>A0A5B0SM93_PUCGR</name>
<evidence type="ECO:0000313" key="2">
    <source>
        <dbReference type="Proteomes" id="UP000325313"/>
    </source>
</evidence>
<gene>
    <name evidence="1" type="ORF">PGTUg99_034719</name>
</gene>
<accession>A0A5B0SM93</accession>